<dbReference type="InterPro" id="IPR006311">
    <property type="entry name" value="TAT_signal"/>
</dbReference>
<proteinExistence type="predicted"/>
<dbReference type="GO" id="GO:0051536">
    <property type="term" value="F:iron-sulfur cluster binding"/>
    <property type="evidence" value="ECO:0007669"/>
    <property type="project" value="UniProtKB-KW"/>
</dbReference>
<dbReference type="Pfam" id="PF04015">
    <property type="entry name" value="DUF362"/>
    <property type="match status" value="1"/>
</dbReference>
<keyword evidence="1" id="KW-0411">Iron-sulfur</keyword>
<keyword evidence="1" id="KW-0479">Metal-binding</keyword>
<dbReference type="Proteomes" id="UP000886752">
    <property type="component" value="Unassembled WGS sequence"/>
</dbReference>
<protein>
    <submittedName>
        <fullName evidence="3">DUF362 domain-containing protein</fullName>
    </submittedName>
</protein>
<comment type="caution">
    <text evidence="3">The sequence shown here is derived from an EMBL/GenBank/DDBJ whole genome shotgun (WGS) entry which is preliminary data.</text>
</comment>
<accession>A0A9D1PWZ8</accession>
<dbReference type="Gene3D" id="3.40.50.11440">
    <property type="match status" value="1"/>
</dbReference>
<keyword evidence="1" id="KW-0408">Iron</keyword>
<dbReference type="PROSITE" id="PS51318">
    <property type="entry name" value="TAT"/>
    <property type="match status" value="1"/>
</dbReference>
<evidence type="ECO:0000313" key="4">
    <source>
        <dbReference type="Proteomes" id="UP000886752"/>
    </source>
</evidence>
<reference evidence="3" key="2">
    <citation type="submission" date="2021-04" db="EMBL/GenBank/DDBJ databases">
        <authorList>
            <person name="Gilroy R."/>
        </authorList>
    </citation>
    <scope>NUCLEOTIDE SEQUENCE</scope>
    <source>
        <strain evidence="3">ChiHecec2B26-446</strain>
    </source>
</reference>
<name>A0A9D1PWZ8_9BACT</name>
<dbReference type="EMBL" id="DXHV01000041">
    <property type="protein sequence ID" value="HIW00299.1"/>
    <property type="molecule type" value="Genomic_DNA"/>
</dbReference>
<reference evidence="3" key="1">
    <citation type="journal article" date="2021" name="PeerJ">
        <title>Extensive microbial diversity within the chicken gut microbiome revealed by metagenomics and culture.</title>
        <authorList>
            <person name="Gilroy R."/>
            <person name="Ravi A."/>
            <person name="Getino M."/>
            <person name="Pursley I."/>
            <person name="Horton D.L."/>
            <person name="Alikhan N.F."/>
            <person name="Baker D."/>
            <person name="Gharbi K."/>
            <person name="Hall N."/>
            <person name="Watson M."/>
            <person name="Adriaenssens E.M."/>
            <person name="Foster-Nyarko E."/>
            <person name="Jarju S."/>
            <person name="Secka A."/>
            <person name="Antonio M."/>
            <person name="Oren A."/>
            <person name="Chaudhuri R.R."/>
            <person name="La Ragione R."/>
            <person name="Hildebrand F."/>
            <person name="Pallen M.J."/>
        </authorList>
    </citation>
    <scope>NUCLEOTIDE SEQUENCE</scope>
    <source>
        <strain evidence="3">ChiHecec2B26-446</strain>
    </source>
</reference>
<evidence type="ECO:0000256" key="1">
    <source>
        <dbReference type="ARBA" id="ARBA00023014"/>
    </source>
</evidence>
<evidence type="ECO:0000259" key="2">
    <source>
        <dbReference type="Pfam" id="PF04015"/>
    </source>
</evidence>
<evidence type="ECO:0000313" key="3">
    <source>
        <dbReference type="EMBL" id="HIW00299.1"/>
    </source>
</evidence>
<sequence>MKSQHNMSRRTFVKTSSVVMGGLALGGMPLETHAAEKTAMVFFCPTITPESLVAMYEALNHPLKDKVAVKISTGEPGGHNFLQPALIAPLVNKLHGTIVECCTAYKGRRLDPKEHWKAIEEHGFKAIAPCDIMDEFGDMSIPVKDGFHLKENLVGKHLASYGSILMLSHFKGHAMAGFGGALKNMSIGIASTRGKTSIHTAGVTRDYTQLFANLPRQDAFLESMADACKAVMAYKGAENIVYINIANRLSVDCDCDSHPEEPQMGDLGIFASTDPVALDQACYDAVVNAKDPGKAALIERMDSRHGIHTVEAAAQHGLGVRKYEIVTL</sequence>
<organism evidence="3 4">
    <name type="scientific">Candidatus Desulfovibrio intestinipullorum</name>
    <dbReference type="NCBI Taxonomy" id="2838536"/>
    <lineage>
        <taxon>Bacteria</taxon>
        <taxon>Pseudomonadati</taxon>
        <taxon>Thermodesulfobacteriota</taxon>
        <taxon>Desulfovibrionia</taxon>
        <taxon>Desulfovibrionales</taxon>
        <taxon>Desulfovibrionaceae</taxon>
        <taxon>Desulfovibrio</taxon>
    </lineage>
</organism>
<dbReference type="InterPro" id="IPR007160">
    <property type="entry name" value="DUF362"/>
</dbReference>
<gene>
    <name evidence="3" type="ORF">H9894_03830</name>
</gene>
<dbReference type="AlphaFoldDB" id="A0A9D1PWZ8"/>
<feature type="domain" description="DUF362" evidence="2">
    <location>
        <begin position="67"/>
        <end position="284"/>
    </location>
</feature>